<organism evidence="1 2">
    <name type="scientific">Rhizophagus irregularis</name>
    <dbReference type="NCBI Taxonomy" id="588596"/>
    <lineage>
        <taxon>Eukaryota</taxon>
        <taxon>Fungi</taxon>
        <taxon>Fungi incertae sedis</taxon>
        <taxon>Mucoromycota</taxon>
        <taxon>Glomeromycotina</taxon>
        <taxon>Glomeromycetes</taxon>
        <taxon>Glomerales</taxon>
        <taxon>Glomeraceae</taxon>
        <taxon>Rhizophagus</taxon>
    </lineage>
</organism>
<dbReference type="VEuPathDB" id="FungiDB:RhiirA1_476816"/>
<gene>
    <name evidence="1" type="ORF">RhiirA4_478207</name>
</gene>
<dbReference type="EMBL" id="LLXI01002486">
    <property type="protein sequence ID" value="PKY57262.1"/>
    <property type="molecule type" value="Genomic_DNA"/>
</dbReference>
<evidence type="ECO:0000313" key="2">
    <source>
        <dbReference type="Proteomes" id="UP000234323"/>
    </source>
</evidence>
<proteinExistence type="predicted"/>
<name>A0A2I1HEF7_9GLOM</name>
<dbReference type="Proteomes" id="UP000234323">
    <property type="component" value="Unassembled WGS sequence"/>
</dbReference>
<comment type="caution">
    <text evidence="1">The sequence shown here is derived from an EMBL/GenBank/DDBJ whole genome shotgun (WGS) entry which is preliminary data.</text>
</comment>
<sequence length="114" mass="14020">MNFQALQIFVTFLFIKIIDDGLEIRSFWFLEFGWLEFEYLNLMASFSSSLCTRKLRWVFSSLDVTFRRPVLWFSIRNFNKDKDNNKRNNTVENNRFIEHRDYFDDYQMTRSLDV</sequence>
<reference evidence="1 2" key="1">
    <citation type="submission" date="2015-10" db="EMBL/GenBank/DDBJ databases">
        <title>Genome analyses suggest a sexual origin of heterokaryosis in a supposedly ancient asexual fungus.</title>
        <authorList>
            <person name="Ropars J."/>
            <person name="Sedzielewska K."/>
            <person name="Noel J."/>
            <person name="Charron P."/>
            <person name="Farinelli L."/>
            <person name="Marton T."/>
            <person name="Kruger M."/>
            <person name="Pelin A."/>
            <person name="Brachmann A."/>
            <person name="Corradi N."/>
        </authorList>
    </citation>
    <scope>NUCLEOTIDE SEQUENCE [LARGE SCALE GENOMIC DNA]</scope>
    <source>
        <strain evidence="1 2">A4</strain>
    </source>
</reference>
<protein>
    <submittedName>
        <fullName evidence="1">Uncharacterized protein</fullName>
    </submittedName>
</protein>
<evidence type="ECO:0000313" key="1">
    <source>
        <dbReference type="EMBL" id="PKY57262.1"/>
    </source>
</evidence>
<dbReference type="AlphaFoldDB" id="A0A2I1HEF7"/>
<accession>A0A2I1HEF7</accession>
<keyword evidence="2" id="KW-1185">Reference proteome</keyword>